<evidence type="ECO:0008006" key="3">
    <source>
        <dbReference type="Google" id="ProtNLM"/>
    </source>
</evidence>
<dbReference type="EMBL" id="BMQC01000015">
    <property type="protein sequence ID" value="GGK39427.1"/>
    <property type="molecule type" value="Genomic_DNA"/>
</dbReference>
<protein>
    <recommendedName>
        <fullName evidence="3">Nuclease</fullName>
    </recommendedName>
</protein>
<name>A0A8J3BQ62_9ACTN</name>
<dbReference type="Proteomes" id="UP000662200">
    <property type="component" value="Unassembled WGS sequence"/>
</dbReference>
<dbReference type="InterPro" id="IPR012337">
    <property type="entry name" value="RNaseH-like_sf"/>
</dbReference>
<evidence type="ECO:0000313" key="2">
    <source>
        <dbReference type="Proteomes" id="UP000662200"/>
    </source>
</evidence>
<dbReference type="AlphaFoldDB" id="A0A8J3BQ62"/>
<accession>A0A8J3BQ62</accession>
<sequence>MSWFVDPWNPSHGASFEAGTGPDSRSSADVDLDVELPTGAWNARRAPGDVRAAGAVLLVDGVRRIDATVWTAEPDGGSLPGLAASYAAGIVRCDLRGGTADLVAGEVRRGVFTASPTAGDLVTRHATYTRHRVQRGELEQLPAAVQGPLTALEVAVTGAAADADLVVVDGKLGGREAAATTIGYIKTQHRMYLPPAQAALVARLAAGERTPVFRIGDRWPSLSWYLRLPGPRGGPWAGVVRVECAAALPLPEAVRLADLSQVTLPLLASQAYKDPRAPQNLTPIAGLERRLRRLLGDGRLLHRAMSLAAG</sequence>
<reference evidence="1" key="1">
    <citation type="journal article" date="2014" name="Int. J. Syst. Evol. Microbiol.">
        <title>Complete genome sequence of Corynebacterium casei LMG S-19264T (=DSM 44701T), isolated from a smear-ripened cheese.</title>
        <authorList>
            <consortium name="US DOE Joint Genome Institute (JGI-PGF)"/>
            <person name="Walter F."/>
            <person name="Albersmeier A."/>
            <person name="Kalinowski J."/>
            <person name="Ruckert C."/>
        </authorList>
    </citation>
    <scope>NUCLEOTIDE SEQUENCE</scope>
    <source>
        <strain evidence="1">JCM 3091</strain>
    </source>
</reference>
<dbReference type="SUPFAM" id="SSF53098">
    <property type="entry name" value="Ribonuclease H-like"/>
    <property type="match status" value="1"/>
</dbReference>
<reference evidence="1" key="2">
    <citation type="submission" date="2020-09" db="EMBL/GenBank/DDBJ databases">
        <authorList>
            <person name="Sun Q."/>
            <person name="Ohkuma M."/>
        </authorList>
    </citation>
    <scope>NUCLEOTIDE SEQUENCE</scope>
    <source>
        <strain evidence="1">JCM 3091</strain>
    </source>
</reference>
<organism evidence="1 2">
    <name type="scientific">Pilimelia terevasa</name>
    <dbReference type="NCBI Taxonomy" id="53372"/>
    <lineage>
        <taxon>Bacteria</taxon>
        <taxon>Bacillati</taxon>
        <taxon>Actinomycetota</taxon>
        <taxon>Actinomycetes</taxon>
        <taxon>Micromonosporales</taxon>
        <taxon>Micromonosporaceae</taxon>
        <taxon>Pilimelia</taxon>
    </lineage>
</organism>
<proteinExistence type="predicted"/>
<comment type="caution">
    <text evidence="1">The sequence shown here is derived from an EMBL/GenBank/DDBJ whole genome shotgun (WGS) entry which is preliminary data.</text>
</comment>
<gene>
    <name evidence="1" type="ORF">GCM10010124_35190</name>
</gene>
<keyword evidence="2" id="KW-1185">Reference proteome</keyword>
<evidence type="ECO:0000313" key="1">
    <source>
        <dbReference type="EMBL" id="GGK39427.1"/>
    </source>
</evidence>
<dbReference type="RefSeq" id="WP_189115441.1">
    <property type="nucleotide sequence ID" value="NZ_BMQC01000015.1"/>
</dbReference>